<evidence type="ECO:0000313" key="11">
    <source>
        <dbReference type="Proteomes" id="UP000031937"/>
    </source>
</evidence>
<keyword evidence="6" id="KW-0175">Coiled coil</keyword>
<evidence type="ECO:0000256" key="4">
    <source>
        <dbReference type="ARBA" id="ARBA00022989"/>
    </source>
</evidence>
<dbReference type="InterPro" id="IPR003856">
    <property type="entry name" value="LPS_length_determ_N"/>
</dbReference>
<evidence type="ECO:0000256" key="3">
    <source>
        <dbReference type="ARBA" id="ARBA00022692"/>
    </source>
</evidence>
<comment type="subcellular location">
    <subcellularLocation>
        <location evidence="1">Cell membrane</location>
        <topology evidence="1">Multi-pass membrane protein</topology>
    </subcellularLocation>
</comment>
<accession>A0AB34RA15</accession>
<feature type="transmembrane region" description="Helical" evidence="7">
    <location>
        <begin position="342"/>
        <end position="367"/>
    </location>
</feature>
<evidence type="ECO:0000256" key="5">
    <source>
        <dbReference type="ARBA" id="ARBA00023136"/>
    </source>
</evidence>
<evidence type="ECO:0000256" key="6">
    <source>
        <dbReference type="SAM" id="Coils"/>
    </source>
</evidence>
<evidence type="ECO:0000256" key="2">
    <source>
        <dbReference type="ARBA" id="ARBA00022475"/>
    </source>
</evidence>
<keyword evidence="5 7" id="KW-0472">Membrane</keyword>
<organism evidence="10 11">
    <name type="scientific">Sanguibacteroides justesenii</name>
    <dbReference type="NCBI Taxonomy" id="1547597"/>
    <lineage>
        <taxon>Bacteria</taxon>
        <taxon>Pseudomonadati</taxon>
        <taxon>Bacteroidota</taxon>
        <taxon>Bacteroidia</taxon>
        <taxon>Bacteroidales</taxon>
        <taxon>Porphyromonadaceae</taxon>
        <taxon>Sanguibacteroides</taxon>
    </lineage>
</organism>
<protein>
    <submittedName>
        <fullName evidence="10">Lipopolysaccharide biosynthesis protein</fullName>
    </submittedName>
</protein>
<dbReference type="AlphaFoldDB" id="A0AB34RA15"/>
<dbReference type="GO" id="GO:0004713">
    <property type="term" value="F:protein tyrosine kinase activity"/>
    <property type="evidence" value="ECO:0007669"/>
    <property type="project" value="TreeGrafter"/>
</dbReference>
<feature type="coiled-coil region" evidence="6">
    <location>
        <begin position="242"/>
        <end position="290"/>
    </location>
</feature>
<sequence length="381" mass="42625">MEQNETISQQNKIRPEEQEIDLVEVVRKLWKNRKLILKVTVCFMVIGILVALFSPKVYTAGSTMVPQSGEKNMSGGLSGLASMVGINLGSMSAGEVLSPKIYPKIIASVPFQKELMNAPLTFGGIDHPVTLFEYFTEDRYQQFSLIGFIKKYTIGLPGVILGAIRGKDTTSVVRAETNSKIQFMTKDEQEVSKKLKNIITLNINDKDGYIQLSAELPEPLAVAQLAQYAQTLLQQYITEFKIEKVASNLKFVEERYNETKNDFEEKQKELARFQDRNKNFSSAMAKIEEERLTAEYTLANNVYNELAKQLEQAKIAVKETTPILTVVDPVVIPNERSKPKRALICVLFTFLGGFAGIGLVLGLPFVAEISGSAKLRRIVKE</sequence>
<evidence type="ECO:0000313" key="10">
    <source>
        <dbReference type="EMBL" id="KIO46955.1"/>
    </source>
</evidence>
<evidence type="ECO:0000259" key="9">
    <source>
        <dbReference type="Pfam" id="PF13807"/>
    </source>
</evidence>
<evidence type="ECO:0000256" key="1">
    <source>
        <dbReference type="ARBA" id="ARBA00004651"/>
    </source>
</evidence>
<reference evidence="10 11" key="1">
    <citation type="submission" date="2014-07" db="EMBL/GenBank/DDBJ databases">
        <title>Porphyromonadaceae bacterium OUH 334697 = ATCC BAA-2682 = DSM 28341 draft genome.</title>
        <authorList>
            <person name="Sydenham T.V."/>
            <person name="Hasman H."/>
            <person name="Justesen U.S."/>
        </authorList>
    </citation>
    <scope>NUCLEOTIDE SEQUENCE [LARGE SCALE GENOMIC DNA]</scope>
    <source>
        <strain evidence="10 11">OUH 334697</strain>
    </source>
</reference>
<dbReference type="Pfam" id="PF02706">
    <property type="entry name" value="Wzz"/>
    <property type="match status" value="1"/>
</dbReference>
<gene>
    <name evidence="10" type="ORF">IE90_02750</name>
</gene>
<dbReference type="PANTHER" id="PTHR32309:SF13">
    <property type="entry name" value="FERRIC ENTEROBACTIN TRANSPORT PROTEIN FEPE"/>
    <property type="match status" value="1"/>
</dbReference>
<evidence type="ECO:0000256" key="7">
    <source>
        <dbReference type="SAM" id="Phobius"/>
    </source>
</evidence>
<proteinExistence type="predicted"/>
<dbReference type="InterPro" id="IPR032807">
    <property type="entry name" value="GNVR"/>
</dbReference>
<keyword evidence="2" id="KW-1003">Cell membrane</keyword>
<feature type="transmembrane region" description="Helical" evidence="7">
    <location>
        <begin position="35"/>
        <end position="53"/>
    </location>
</feature>
<dbReference type="GO" id="GO:0005886">
    <property type="term" value="C:plasma membrane"/>
    <property type="evidence" value="ECO:0007669"/>
    <property type="project" value="UniProtKB-SubCell"/>
</dbReference>
<dbReference type="PANTHER" id="PTHR32309">
    <property type="entry name" value="TYROSINE-PROTEIN KINASE"/>
    <property type="match status" value="1"/>
</dbReference>
<dbReference type="InterPro" id="IPR050445">
    <property type="entry name" value="Bact_polysacc_biosynth/exp"/>
</dbReference>
<name>A0AB34RA15_9PORP</name>
<keyword evidence="3 7" id="KW-0812">Transmembrane</keyword>
<dbReference type="Proteomes" id="UP000031937">
    <property type="component" value="Unassembled WGS sequence"/>
</dbReference>
<dbReference type="RefSeq" id="WP_041502368.1">
    <property type="nucleotide sequence ID" value="NZ_JPIT01000008.1"/>
</dbReference>
<comment type="caution">
    <text evidence="10">The sequence shown here is derived from an EMBL/GenBank/DDBJ whole genome shotgun (WGS) entry which is preliminary data.</text>
</comment>
<dbReference type="Pfam" id="PF13807">
    <property type="entry name" value="GNVR"/>
    <property type="match status" value="1"/>
</dbReference>
<dbReference type="EMBL" id="JPIT01000008">
    <property type="protein sequence ID" value="KIO46955.1"/>
    <property type="molecule type" value="Genomic_DNA"/>
</dbReference>
<keyword evidence="4 7" id="KW-1133">Transmembrane helix</keyword>
<feature type="domain" description="Tyrosine-protein kinase G-rich" evidence="9">
    <location>
        <begin position="291"/>
        <end position="361"/>
    </location>
</feature>
<evidence type="ECO:0000259" key="8">
    <source>
        <dbReference type="Pfam" id="PF02706"/>
    </source>
</evidence>
<feature type="domain" description="Polysaccharide chain length determinant N-terminal" evidence="8">
    <location>
        <begin position="18"/>
        <end position="92"/>
    </location>
</feature>